<name>A0ABS1YA76_9ACTN</name>
<evidence type="ECO:0000313" key="4">
    <source>
        <dbReference type="Proteomes" id="UP000622245"/>
    </source>
</evidence>
<gene>
    <name evidence="3" type="ORF">JM949_01875</name>
</gene>
<keyword evidence="1 3" id="KW-0378">Hydrolase</keyword>
<dbReference type="InterPro" id="IPR050300">
    <property type="entry name" value="GDXG_lipolytic_enzyme"/>
</dbReference>
<dbReference type="Pfam" id="PF07859">
    <property type="entry name" value="Abhydrolase_3"/>
    <property type="match status" value="1"/>
</dbReference>
<evidence type="ECO:0000256" key="1">
    <source>
        <dbReference type="ARBA" id="ARBA00022801"/>
    </source>
</evidence>
<dbReference type="Proteomes" id="UP000622245">
    <property type="component" value="Unassembled WGS sequence"/>
</dbReference>
<dbReference type="EMBL" id="JAEVHL010000004">
    <property type="protein sequence ID" value="MBM0274299.1"/>
    <property type="molecule type" value="Genomic_DNA"/>
</dbReference>
<sequence>MTNATLTEGLHPDLRRAARLYRLVDHADPLSVRRESARRIRVARAAGLWAGEDAEVNVRDLRIPGGPGYDVGVRIYLPTAGQAPHPVVMFMHGGAFISGDLDFEHPRCLEMCREARVAVVSVDYRLAPEHPYPAALDDCLLVYEWLCRGEASGIDPARIAVAGSSAGGALAAALCLRARDAGLPPPRLQLLLYPVLDDRLRTPSMLACTDTPAWNLANCRHMWHHYLGPVGQRRQVSAEAAPARATDLAGLPPAYVMAVEYDPLRDEGVEYAQRLTAAGVPTELHQFPGTFHGFDTLAAAPVSLRARREHNEVLRDALR</sequence>
<evidence type="ECO:0000313" key="3">
    <source>
        <dbReference type="EMBL" id="MBM0274299.1"/>
    </source>
</evidence>
<evidence type="ECO:0000259" key="2">
    <source>
        <dbReference type="Pfam" id="PF07859"/>
    </source>
</evidence>
<keyword evidence="4" id="KW-1185">Reference proteome</keyword>
<dbReference type="Gene3D" id="3.40.50.1820">
    <property type="entry name" value="alpha/beta hydrolase"/>
    <property type="match status" value="1"/>
</dbReference>
<dbReference type="PANTHER" id="PTHR48081:SF8">
    <property type="entry name" value="ALPHA_BETA HYDROLASE FOLD-3 DOMAIN-CONTAINING PROTEIN-RELATED"/>
    <property type="match status" value="1"/>
</dbReference>
<comment type="caution">
    <text evidence="3">The sequence shown here is derived from an EMBL/GenBank/DDBJ whole genome shotgun (WGS) entry which is preliminary data.</text>
</comment>
<reference evidence="3 4" key="1">
    <citation type="submission" date="2021-01" db="EMBL/GenBank/DDBJ databases">
        <title>Draft genome sequence of Micromonospora sp. strain STR1s_6.</title>
        <authorList>
            <person name="Karlyshev A."/>
            <person name="Jawad R."/>
        </authorList>
    </citation>
    <scope>NUCLEOTIDE SEQUENCE [LARGE SCALE GENOMIC DNA]</scope>
    <source>
        <strain evidence="3 4">STR1S-6</strain>
    </source>
</reference>
<dbReference type="InterPro" id="IPR029058">
    <property type="entry name" value="AB_hydrolase_fold"/>
</dbReference>
<dbReference type="RefSeq" id="WP_203146724.1">
    <property type="nucleotide sequence ID" value="NZ_JAEVHL010000004.1"/>
</dbReference>
<dbReference type="SUPFAM" id="SSF53474">
    <property type="entry name" value="alpha/beta-Hydrolases"/>
    <property type="match status" value="1"/>
</dbReference>
<proteinExistence type="predicted"/>
<dbReference type="InterPro" id="IPR013094">
    <property type="entry name" value="AB_hydrolase_3"/>
</dbReference>
<accession>A0ABS1YA76</accession>
<feature type="domain" description="Alpha/beta hydrolase fold-3" evidence="2">
    <location>
        <begin position="88"/>
        <end position="294"/>
    </location>
</feature>
<organism evidence="3 4">
    <name type="scientific">Micromonospora tarensis</name>
    <dbReference type="NCBI Taxonomy" id="2806100"/>
    <lineage>
        <taxon>Bacteria</taxon>
        <taxon>Bacillati</taxon>
        <taxon>Actinomycetota</taxon>
        <taxon>Actinomycetes</taxon>
        <taxon>Micromonosporales</taxon>
        <taxon>Micromonosporaceae</taxon>
        <taxon>Micromonospora</taxon>
    </lineage>
</organism>
<protein>
    <submittedName>
        <fullName evidence="3">Alpha/beta hydrolase</fullName>
    </submittedName>
</protein>
<dbReference type="PANTHER" id="PTHR48081">
    <property type="entry name" value="AB HYDROLASE SUPERFAMILY PROTEIN C4A8.06C"/>
    <property type="match status" value="1"/>
</dbReference>
<dbReference type="GO" id="GO:0016787">
    <property type="term" value="F:hydrolase activity"/>
    <property type="evidence" value="ECO:0007669"/>
    <property type="project" value="UniProtKB-KW"/>
</dbReference>